<keyword evidence="5" id="KW-1185">Reference proteome</keyword>
<keyword evidence="1" id="KW-0808">Transferase</keyword>
<dbReference type="InterPro" id="IPR000182">
    <property type="entry name" value="GNAT_dom"/>
</dbReference>
<accession>A0A5C8KNB3</accession>
<dbReference type="GO" id="GO:0016747">
    <property type="term" value="F:acyltransferase activity, transferring groups other than amino-acyl groups"/>
    <property type="evidence" value="ECO:0007669"/>
    <property type="project" value="InterPro"/>
</dbReference>
<dbReference type="InterPro" id="IPR050832">
    <property type="entry name" value="Bact_Acetyltransf"/>
</dbReference>
<dbReference type="AlphaFoldDB" id="A0A5C8KNB3"/>
<evidence type="ECO:0000259" key="3">
    <source>
        <dbReference type="PROSITE" id="PS51186"/>
    </source>
</evidence>
<reference evidence="4 5" key="1">
    <citation type="submission" date="2019-08" db="EMBL/GenBank/DDBJ databases">
        <authorList>
            <person name="Karlyshev A.V."/>
        </authorList>
    </citation>
    <scope>NUCLEOTIDE SEQUENCE [LARGE SCALE GENOMIC DNA]</scope>
    <source>
        <strain evidence="4 5">Alg18-2.2</strain>
    </source>
</reference>
<keyword evidence="2" id="KW-0012">Acyltransferase</keyword>
<dbReference type="PANTHER" id="PTHR43877:SF1">
    <property type="entry name" value="ACETYLTRANSFERASE"/>
    <property type="match status" value="1"/>
</dbReference>
<sequence length="154" mass="17404">MPEGLHVRAASPDDVARMVEWACAMAWETERKRLDPAVVGRGIQAALDEPRRGRYFVACEGDIPVGTLMLTYEWSDWRCADWWWIQSVYVDPGHRRRGVYRALYAHVQAQARAAEGACGLRLYVEKENIAAQATYAALGMGDAGYLMFEQPLPR</sequence>
<organism evidence="4 5">
    <name type="scientific">Alkalisalibacterium limincola</name>
    <dbReference type="NCBI Taxonomy" id="2699169"/>
    <lineage>
        <taxon>Bacteria</taxon>
        <taxon>Pseudomonadati</taxon>
        <taxon>Pseudomonadota</taxon>
        <taxon>Gammaproteobacteria</taxon>
        <taxon>Lysobacterales</taxon>
        <taxon>Lysobacteraceae</taxon>
        <taxon>Alkalisalibacterium</taxon>
    </lineage>
</organism>
<dbReference type="OrthoDB" id="9805924at2"/>
<dbReference type="Gene3D" id="3.40.630.30">
    <property type="match status" value="1"/>
</dbReference>
<dbReference type="Proteomes" id="UP000321248">
    <property type="component" value="Unassembled WGS sequence"/>
</dbReference>
<proteinExistence type="predicted"/>
<dbReference type="EMBL" id="VRTS01000008">
    <property type="protein sequence ID" value="TXK60808.1"/>
    <property type="molecule type" value="Genomic_DNA"/>
</dbReference>
<protein>
    <submittedName>
        <fullName evidence="4">GNAT family N-acetyltransferase</fullName>
    </submittedName>
</protein>
<gene>
    <name evidence="4" type="ORF">FU658_11530</name>
</gene>
<dbReference type="SUPFAM" id="SSF55729">
    <property type="entry name" value="Acyl-CoA N-acyltransferases (Nat)"/>
    <property type="match status" value="1"/>
</dbReference>
<dbReference type="Pfam" id="PF00583">
    <property type="entry name" value="Acetyltransf_1"/>
    <property type="match status" value="1"/>
</dbReference>
<dbReference type="PROSITE" id="PS51186">
    <property type="entry name" value="GNAT"/>
    <property type="match status" value="1"/>
</dbReference>
<dbReference type="CDD" id="cd04301">
    <property type="entry name" value="NAT_SF"/>
    <property type="match status" value="1"/>
</dbReference>
<evidence type="ECO:0000256" key="2">
    <source>
        <dbReference type="ARBA" id="ARBA00023315"/>
    </source>
</evidence>
<dbReference type="InterPro" id="IPR016181">
    <property type="entry name" value="Acyl_CoA_acyltransferase"/>
</dbReference>
<name>A0A5C8KNB3_9GAMM</name>
<dbReference type="PANTHER" id="PTHR43877">
    <property type="entry name" value="AMINOALKYLPHOSPHONATE N-ACETYLTRANSFERASE-RELATED-RELATED"/>
    <property type="match status" value="1"/>
</dbReference>
<evidence type="ECO:0000313" key="5">
    <source>
        <dbReference type="Proteomes" id="UP000321248"/>
    </source>
</evidence>
<evidence type="ECO:0000256" key="1">
    <source>
        <dbReference type="ARBA" id="ARBA00022679"/>
    </source>
</evidence>
<feature type="domain" description="N-acetyltransferase" evidence="3">
    <location>
        <begin position="5"/>
        <end position="154"/>
    </location>
</feature>
<comment type="caution">
    <text evidence="4">The sequence shown here is derived from an EMBL/GenBank/DDBJ whole genome shotgun (WGS) entry which is preliminary data.</text>
</comment>
<evidence type="ECO:0000313" key="4">
    <source>
        <dbReference type="EMBL" id="TXK60808.1"/>
    </source>
</evidence>